<dbReference type="Gene3D" id="3.40.50.150">
    <property type="entry name" value="Vaccinia Virus protein VP39"/>
    <property type="match status" value="1"/>
</dbReference>
<evidence type="ECO:0000313" key="3">
    <source>
        <dbReference type="EMBL" id="PHK99962.1"/>
    </source>
</evidence>
<dbReference type="PANTHER" id="PTHR44068:SF11">
    <property type="entry name" value="GERANYL DIPHOSPHATE 2-C-METHYLTRANSFERASE"/>
    <property type="match status" value="1"/>
</dbReference>
<dbReference type="InterPro" id="IPR029063">
    <property type="entry name" value="SAM-dependent_MTases_sf"/>
</dbReference>
<dbReference type="Proteomes" id="UP000226437">
    <property type="component" value="Unassembled WGS sequence"/>
</dbReference>
<dbReference type="CDD" id="cd02440">
    <property type="entry name" value="AdoMet_MTases"/>
    <property type="match status" value="1"/>
</dbReference>
<proteinExistence type="predicted"/>
<sequence>MSSTPNPLFVEEKKGQHIYHNVWGGDDLHIGIYRPKSLSLYEANRKTTERMIKLLPRIKRASKILVVQSGFGGAARYIAEKYKCKVWCLNDDEKQNEYNERKIEELELSKKVKVAKGFVEYMPYEPDFFDFVIAQDAFSLTGKKRETFRAIHRVLKPEGRLIISALMRSESCDDPDSEKLIKKLPLEELITEEQYGSDAKRGFLQQIYSVELSEQLVHHYTKVLYTLEANKEKLIEQSSERFVNERIQTYRNFIRLAEDGCLDWGILMFQKMNS</sequence>
<evidence type="ECO:0000313" key="4">
    <source>
        <dbReference type="Proteomes" id="UP000226437"/>
    </source>
</evidence>
<feature type="domain" description="Methyltransferase type 11" evidence="2">
    <location>
        <begin position="67"/>
        <end position="163"/>
    </location>
</feature>
<dbReference type="EMBL" id="PDLO01000001">
    <property type="protein sequence ID" value="PHK99962.1"/>
    <property type="molecule type" value="Genomic_DNA"/>
</dbReference>
<name>A0A2G0CJ02_9BACT</name>
<comment type="caution">
    <text evidence="3">The sequence shown here is derived from an EMBL/GenBank/DDBJ whole genome shotgun (WGS) entry which is preliminary data.</text>
</comment>
<organism evidence="3 4">
    <name type="scientific">Neolewinella marina</name>
    <dbReference type="NCBI Taxonomy" id="438751"/>
    <lineage>
        <taxon>Bacteria</taxon>
        <taxon>Pseudomonadati</taxon>
        <taxon>Bacteroidota</taxon>
        <taxon>Saprospiria</taxon>
        <taxon>Saprospirales</taxon>
        <taxon>Lewinellaceae</taxon>
        <taxon>Neolewinella</taxon>
    </lineage>
</organism>
<dbReference type="InterPro" id="IPR050447">
    <property type="entry name" value="Erg6_SMT_methyltransf"/>
</dbReference>
<dbReference type="PANTHER" id="PTHR44068">
    <property type="entry name" value="ZGC:194242"/>
    <property type="match status" value="1"/>
</dbReference>
<protein>
    <recommendedName>
        <fullName evidence="2">Methyltransferase type 11 domain-containing protein</fullName>
    </recommendedName>
</protein>
<dbReference type="AlphaFoldDB" id="A0A2G0CJ02"/>
<keyword evidence="1" id="KW-0808">Transferase</keyword>
<accession>A0A2G0CJ02</accession>
<keyword evidence="4" id="KW-1185">Reference proteome</keyword>
<dbReference type="RefSeq" id="WP_099104941.1">
    <property type="nucleotide sequence ID" value="NZ_JAATJF010000001.1"/>
</dbReference>
<dbReference type="GO" id="GO:0008757">
    <property type="term" value="F:S-adenosylmethionine-dependent methyltransferase activity"/>
    <property type="evidence" value="ECO:0007669"/>
    <property type="project" value="InterPro"/>
</dbReference>
<dbReference type="OrthoDB" id="9770553at2"/>
<reference evidence="3 4" key="1">
    <citation type="submission" date="2017-10" db="EMBL/GenBank/DDBJ databases">
        <title>The draft genome sequence of Lewinella marina KCTC 32374.</title>
        <authorList>
            <person name="Wang K."/>
        </authorList>
    </citation>
    <scope>NUCLEOTIDE SEQUENCE [LARGE SCALE GENOMIC DNA]</scope>
    <source>
        <strain evidence="3 4">MKG-38</strain>
    </source>
</reference>
<dbReference type="Pfam" id="PF08241">
    <property type="entry name" value="Methyltransf_11"/>
    <property type="match status" value="1"/>
</dbReference>
<evidence type="ECO:0000256" key="1">
    <source>
        <dbReference type="ARBA" id="ARBA00022679"/>
    </source>
</evidence>
<dbReference type="SUPFAM" id="SSF53335">
    <property type="entry name" value="S-adenosyl-L-methionine-dependent methyltransferases"/>
    <property type="match status" value="1"/>
</dbReference>
<gene>
    <name evidence="3" type="ORF">CGL56_02635</name>
</gene>
<evidence type="ECO:0000259" key="2">
    <source>
        <dbReference type="Pfam" id="PF08241"/>
    </source>
</evidence>
<dbReference type="InterPro" id="IPR013216">
    <property type="entry name" value="Methyltransf_11"/>
</dbReference>